<dbReference type="NCBIfam" id="TIGR02824">
    <property type="entry name" value="quinone_pig3"/>
    <property type="match status" value="1"/>
</dbReference>
<gene>
    <name evidence="4" type="ORF">DU000_00930</name>
</gene>
<evidence type="ECO:0000256" key="2">
    <source>
        <dbReference type="ARBA" id="ARBA00023002"/>
    </source>
</evidence>
<name>A0A368L8K6_9BURK</name>
<dbReference type="InterPro" id="IPR036291">
    <property type="entry name" value="NAD(P)-bd_dom_sf"/>
</dbReference>
<dbReference type="InterPro" id="IPR014189">
    <property type="entry name" value="Quinone_OxRdtase_PIG3"/>
</dbReference>
<dbReference type="GO" id="GO:0016651">
    <property type="term" value="F:oxidoreductase activity, acting on NAD(P)H"/>
    <property type="evidence" value="ECO:0007669"/>
    <property type="project" value="TreeGrafter"/>
</dbReference>
<dbReference type="SUPFAM" id="SSF50129">
    <property type="entry name" value="GroES-like"/>
    <property type="match status" value="1"/>
</dbReference>
<dbReference type="EMBL" id="QPGB01000001">
    <property type="protein sequence ID" value="RCS59892.1"/>
    <property type="molecule type" value="Genomic_DNA"/>
</dbReference>
<dbReference type="AlphaFoldDB" id="A0A368L8K6"/>
<dbReference type="PANTHER" id="PTHR48106">
    <property type="entry name" value="QUINONE OXIDOREDUCTASE PIG3-RELATED"/>
    <property type="match status" value="1"/>
</dbReference>
<proteinExistence type="predicted"/>
<dbReference type="Pfam" id="PF08240">
    <property type="entry name" value="ADH_N"/>
    <property type="match status" value="1"/>
</dbReference>
<dbReference type="Pfam" id="PF00107">
    <property type="entry name" value="ADH_zinc_N"/>
    <property type="match status" value="1"/>
</dbReference>
<dbReference type="InterPro" id="IPR013154">
    <property type="entry name" value="ADH-like_N"/>
</dbReference>
<reference evidence="4 5" key="1">
    <citation type="journal article" date="2018" name="Int. J. Syst. Evol. Microbiol.">
        <title>Parvibium lacunae gen. nov., sp. nov., a new member of the family Alcaligenaceae isolated from a freshwater pond.</title>
        <authorList>
            <person name="Chen W.M."/>
            <person name="Xie P.B."/>
            <person name="Hsu M.Y."/>
            <person name="Sheu S.Y."/>
        </authorList>
    </citation>
    <scope>NUCLEOTIDE SEQUENCE [LARGE SCALE GENOMIC DNA]</scope>
    <source>
        <strain evidence="4 5">KMB9</strain>
    </source>
</reference>
<evidence type="ECO:0000313" key="4">
    <source>
        <dbReference type="EMBL" id="RCS59892.1"/>
    </source>
</evidence>
<dbReference type="OrthoDB" id="9780520at2"/>
<protein>
    <submittedName>
        <fullName evidence="4">NAD(P)H-quinone oxidoreductase</fullName>
    </submittedName>
</protein>
<dbReference type="Gene3D" id="3.40.50.720">
    <property type="entry name" value="NAD(P)-binding Rossmann-like Domain"/>
    <property type="match status" value="1"/>
</dbReference>
<dbReference type="InterPro" id="IPR011032">
    <property type="entry name" value="GroES-like_sf"/>
</dbReference>
<dbReference type="InterPro" id="IPR020843">
    <property type="entry name" value="ER"/>
</dbReference>
<dbReference type="RefSeq" id="WP_114402041.1">
    <property type="nucleotide sequence ID" value="NZ_QPGB01000001.1"/>
</dbReference>
<comment type="caution">
    <text evidence="4">The sequence shown here is derived from an EMBL/GenBank/DDBJ whole genome shotgun (WGS) entry which is preliminary data.</text>
</comment>
<feature type="domain" description="Enoyl reductase (ER)" evidence="3">
    <location>
        <begin position="10"/>
        <end position="322"/>
    </location>
</feature>
<organism evidence="4 5">
    <name type="scientific">Parvibium lacunae</name>
    <dbReference type="NCBI Taxonomy" id="1888893"/>
    <lineage>
        <taxon>Bacteria</taxon>
        <taxon>Pseudomonadati</taxon>
        <taxon>Pseudomonadota</taxon>
        <taxon>Betaproteobacteria</taxon>
        <taxon>Burkholderiales</taxon>
        <taxon>Alcaligenaceae</taxon>
        <taxon>Parvibium</taxon>
    </lineage>
</organism>
<keyword evidence="1" id="KW-0521">NADP</keyword>
<dbReference type="CDD" id="cd05276">
    <property type="entry name" value="p53_inducible_oxidoreductase"/>
    <property type="match status" value="1"/>
</dbReference>
<evidence type="ECO:0000256" key="1">
    <source>
        <dbReference type="ARBA" id="ARBA00022857"/>
    </source>
</evidence>
<dbReference type="PANTHER" id="PTHR48106:SF8">
    <property type="entry name" value="OS02G0805600 PROTEIN"/>
    <property type="match status" value="1"/>
</dbReference>
<evidence type="ECO:0000313" key="5">
    <source>
        <dbReference type="Proteomes" id="UP000252357"/>
    </source>
</evidence>
<dbReference type="GO" id="GO:0070402">
    <property type="term" value="F:NADPH binding"/>
    <property type="evidence" value="ECO:0007669"/>
    <property type="project" value="TreeGrafter"/>
</dbReference>
<sequence length="325" mass="34396">MRAVTYDPAGNAADMGVESVPCPVPQAGEVLIKVHAAGLNRPDILQRKGKYPPPPGASPILGLEVAGEIVAGDLTHCPFHLGQAVCALVAGGGYAEYCVAPLACCLPLPAGLSWVQGAALPEVFFTVWSNVWLRAALQPQELLLVHGGGSGIGVAAIQLARLFGHSVYCTVGSAEKKARCEALGAVAVNYREQDFVEFVLKQTQGRGVNVILDMVAGSYVTRNLACLAEEGRLAIIALQGGKQAEVDMAPVLLRRLSITGSTLRSRPVSYKAQIAQALLEKVWPYFGSGQLTPIIDTVAPLEGVGQMHQRMESNQHFGKLVLQVT</sequence>
<dbReference type="Gene3D" id="3.90.180.10">
    <property type="entry name" value="Medium-chain alcohol dehydrogenases, catalytic domain"/>
    <property type="match status" value="1"/>
</dbReference>
<keyword evidence="2" id="KW-0560">Oxidoreductase</keyword>
<dbReference type="Proteomes" id="UP000252357">
    <property type="component" value="Unassembled WGS sequence"/>
</dbReference>
<dbReference type="InterPro" id="IPR013149">
    <property type="entry name" value="ADH-like_C"/>
</dbReference>
<evidence type="ECO:0000259" key="3">
    <source>
        <dbReference type="SMART" id="SM00829"/>
    </source>
</evidence>
<dbReference type="SUPFAM" id="SSF51735">
    <property type="entry name" value="NAD(P)-binding Rossmann-fold domains"/>
    <property type="match status" value="1"/>
</dbReference>
<accession>A0A368L8K6</accession>
<keyword evidence="5" id="KW-1185">Reference proteome</keyword>
<dbReference type="SMART" id="SM00829">
    <property type="entry name" value="PKS_ER"/>
    <property type="match status" value="1"/>
</dbReference>